<proteinExistence type="predicted"/>
<protein>
    <submittedName>
        <fullName evidence="2">Uncharacterized protein</fullName>
    </submittedName>
</protein>
<accession>A8FWU8</accession>
<dbReference type="KEGG" id="sse:Ssed_2714"/>
<gene>
    <name evidence="2" type="ordered locus">Ssed_2714</name>
</gene>
<keyword evidence="1" id="KW-0812">Transmembrane</keyword>
<dbReference type="AlphaFoldDB" id="A8FWU8"/>
<organism evidence="2 3">
    <name type="scientific">Shewanella sediminis (strain HAW-EB3)</name>
    <dbReference type="NCBI Taxonomy" id="425104"/>
    <lineage>
        <taxon>Bacteria</taxon>
        <taxon>Pseudomonadati</taxon>
        <taxon>Pseudomonadota</taxon>
        <taxon>Gammaproteobacteria</taxon>
        <taxon>Alteromonadales</taxon>
        <taxon>Shewanellaceae</taxon>
        <taxon>Shewanella</taxon>
    </lineage>
</organism>
<evidence type="ECO:0000256" key="1">
    <source>
        <dbReference type="SAM" id="Phobius"/>
    </source>
</evidence>
<name>A8FWU8_SHESH</name>
<sequence>MSRTVRRVFLCGIDNYSGQSLILILFICFAIPKLINIQTTRTDDVCIYLTDIILSYHIDN</sequence>
<dbReference type="Proteomes" id="UP000002015">
    <property type="component" value="Chromosome"/>
</dbReference>
<evidence type="ECO:0000313" key="2">
    <source>
        <dbReference type="EMBL" id="ABV37321.1"/>
    </source>
</evidence>
<reference evidence="2 3" key="1">
    <citation type="submission" date="2007-08" db="EMBL/GenBank/DDBJ databases">
        <title>Complete sequence of Shewanella sediminis HAW-EB3.</title>
        <authorList>
            <consortium name="US DOE Joint Genome Institute"/>
            <person name="Copeland A."/>
            <person name="Lucas S."/>
            <person name="Lapidus A."/>
            <person name="Barry K."/>
            <person name="Glavina del Rio T."/>
            <person name="Dalin E."/>
            <person name="Tice H."/>
            <person name="Pitluck S."/>
            <person name="Chertkov O."/>
            <person name="Brettin T."/>
            <person name="Bruce D."/>
            <person name="Detter J.C."/>
            <person name="Han C."/>
            <person name="Schmutz J."/>
            <person name="Larimer F."/>
            <person name="Land M."/>
            <person name="Hauser L."/>
            <person name="Kyrpides N."/>
            <person name="Kim E."/>
            <person name="Zhao J.-S."/>
            <person name="Richardson P."/>
        </authorList>
    </citation>
    <scope>NUCLEOTIDE SEQUENCE [LARGE SCALE GENOMIC DNA]</scope>
    <source>
        <strain evidence="2 3">HAW-EB3</strain>
    </source>
</reference>
<keyword evidence="1" id="KW-1133">Transmembrane helix</keyword>
<dbReference type="HOGENOM" id="CLU_2939262_0_0_6"/>
<keyword evidence="3" id="KW-1185">Reference proteome</keyword>
<feature type="transmembrane region" description="Helical" evidence="1">
    <location>
        <begin position="16"/>
        <end position="35"/>
    </location>
</feature>
<evidence type="ECO:0000313" key="3">
    <source>
        <dbReference type="Proteomes" id="UP000002015"/>
    </source>
</evidence>
<keyword evidence="1" id="KW-0472">Membrane</keyword>
<dbReference type="EMBL" id="CP000821">
    <property type="protein sequence ID" value="ABV37321.1"/>
    <property type="molecule type" value="Genomic_DNA"/>
</dbReference>